<feature type="compositionally biased region" description="Polar residues" evidence="1">
    <location>
        <begin position="46"/>
        <end position="56"/>
    </location>
</feature>
<reference evidence="4 5" key="1">
    <citation type="submission" date="2017-03" db="EMBL/GenBank/DDBJ databases">
        <title>Genome sequence of Paracoccus contaminans isolated from a water microcosm.</title>
        <authorList>
            <person name="Aurass P."/>
            <person name="Karste S."/>
            <person name="Trost E."/>
            <person name="Glaeser S.P."/>
            <person name="Kaempfer P."/>
            <person name="Flieger A."/>
        </authorList>
    </citation>
    <scope>NUCLEOTIDE SEQUENCE [LARGE SCALE GENOMIC DNA]</scope>
    <source>
        <strain evidence="5">RKI 16-01929T\LMG 29738T\CCM 8701T\CIP 111112T</strain>
    </source>
</reference>
<dbReference type="AlphaFoldDB" id="A0A1W6CVL8"/>
<dbReference type="PANTHER" id="PTHR38593">
    <property type="entry name" value="BLR2558 PROTEIN"/>
    <property type="match status" value="1"/>
</dbReference>
<organism evidence="4 5">
    <name type="scientific">Paracoccus contaminans</name>
    <dbReference type="NCBI Taxonomy" id="1945662"/>
    <lineage>
        <taxon>Bacteria</taxon>
        <taxon>Pseudomonadati</taxon>
        <taxon>Pseudomonadota</taxon>
        <taxon>Alphaproteobacteria</taxon>
        <taxon>Rhodobacterales</taxon>
        <taxon>Paracoccaceae</taxon>
        <taxon>Paracoccus</taxon>
    </lineage>
</organism>
<dbReference type="PANTHER" id="PTHR38593:SF1">
    <property type="entry name" value="BLR2558 PROTEIN"/>
    <property type="match status" value="1"/>
</dbReference>
<dbReference type="KEGG" id="pcon:B0A89_03835"/>
<keyword evidence="5" id="KW-1185">Reference proteome</keyword>
<dbReference type="RefSeq" id="WP_085376998.1">
    <property type="nucleotide sequence ID" value="NZ_CP020612.1"/>
</dbReference>
<accession>A0A1W6CVL8</accession>
<dbReference type="Gene3D" id="1.20.1260.10">
    <property type="match status" value="1"/>
</dbReference>
<dbReference type="STRING" id="1945662.B0A89_03835"/>
<evidence type="ECO:0000259" key="3">
    <source>
        <dbReference type="Pfam" id="PF13628"/>
    </source>
</evidence>
<proteinExistence type="predicted"/>
<feature type="signal peptide" evidence="2">
    <location>
        <begin position="1"/>
        <end position="19"/>
    </location>
</feature>
<keyword evidence="2" id="KW-0732">Signal</keyword>
<dbReference type="EMBL" id="CP020612">
    <property type="protein sequence ID" value="ARJ68891.1"/>
    <property type="molecule type" value="Genomic_DNA"/>
</dbReference>
<feature type="compositionally biased region" description="Gly residues" evidence="1">
    <location>
        <begin position="71"/>
        <end position="81"/>
    </location>
</feature>
<evidence type="ECO:0000313" key="4">
    <source>
        <dbReference type="EMBL" id="ARJ68891.1"/>
    </source>
</evidence>
<evidence type="ECO:0000313" key="5">
    <source>
        <dbReference type="Proteomes" id="UP000193017"/>
    </source>
</evidence>
<feature type="compositionally biased region" description="Low complexity" evidence="1">
    <location>
        <begin position="36"/>
        <end position="45"/>
    </location>
</feature>
<dbReference type="OrthoDB" id="7376531at2"/>
<evidence type="ECO:0000256" key="1">
    <source>
        <dbReference type="SAM" id="MobiDB-lite"/>
    </source>
</evidence>
<dbReference type="InterPro" id="IPR025419">
    <property type="entry name" value="DUF4142"/>
</dbReference>
<dbReference type="Proteomes" id="UP000193017">
    <property type="component" value="Chromosome"/>
</dbReference>
<dbReference type="Pfam" id="PF13628">
    <property type="entry name" value="DUF4142"/>
    <property type="match status" value="1"/>
</dbReference>
<gene>
    <name evidence="4" type="ORF">B0A89_03835</name>
</gene>
<feature type="compositionally biased region" description="Low complexity" evidence="1">
    <location>
        <begin position="57"/>
        <end position="70"/>
    </location>
</feature>
<evidence type="ECO:0000256" key="2">
    <source>
        <dbReference type="SAM" id="SignalP"/>
    </source>
</evidence>
<feature type="region of interest" description="Disordered" evidence="1">
    <location>
        <begin position="24"/>
        <end position="81"/>
    </location>
</feature>
<sequence>MKIAILAATLAVSAATALGAQTATGTASGAAGGSSDGMSSGMTGTNAGASMTSSGMTDAGAASNASAAGSGVTGASGTGTTGNGVAADTAGSAGAGMATSAGQPANTAGTNAAAPVQGAAAVQMQPLPAQDFVTAAASGGLFEVESSKLALERSKSDAVKQFAQMMIADHSKANDELKAIATDAKLEVPAVPAGAPAEHLKAVQDASDADFDRTYLMHQDQAHDETLALFTAQAGATSTPELAAFAAKTLPTLKMHAEHVKKLVK</sequence>
<feature type="domain" description="DUF4142" evidence="3">
    <location>
        <begin position="129"/>
        <end position="263"/>
    </location>
</feature>
<feature type="chain" id="PRO_5012642173" description="DUF4142 domain-containing protein" evidence="2">
    <location>
        <begin position="20"/>
        <end position="265"/>
    </location>
</feature>
<dbReference type="InterPro" id="IPR012347">
    <property type="entry name" value="Ferritin-like"/>
</dbReference>
<name>A0A1W6CVL8_9RHOB</name>
<protein>
    <recommendedName>
        <fullName evidence="3">DUF4142 domain-containing protein</fullName>
    </recommendedName>
</protein>